<sequence>MTGLVDPGTTRSRNPRLEPADGSLPPAGRLASVLALQVLLPVAGWFVILCGVGYLVGHQLKDSISGEDGVNRWFASHRTPGWNDITLVVSHLGNTSTIIIGMFVSAFIIWRLSGRLREPVALIVGVSMQALVFLLVTIMIDRKRPDVPKLDESPPTSSFPSGHTGASSALYFGLAIICATQFERRWLRVLFGVGFAIIPFAVATARLYRGMHHPSDVTFGMLNGLICMLIARRALQRA</sequence>
<comment type="caution">
    <text evidence="10">The sequence shown here is derived from an EMBL/GenBank/DDBJ whole genome shotgun (WGS) entry which is preliminary data.</text>
</comment>
<comment type="subcellular location">
    <subcellularLocation>
        <location evidence="1">Cell membrane</location>
        <topology evidence="1">Multi-pass membrane protein</topology>
    </subcellularLocation>
</comment>
<protein>
    <submittedName>
        <fullName evidence="10">Phosphatase PAP2 family protein</fullName>
    </submittedName>
</protein>
<evidence type="ECO:0000313" key="11">
    <source>
        <dbReference type="Proteomes" id="UP001596189"/>
    </source>
</evidence>
<keyword evidence="4" id="KW-0378">Hydrolase</keyword>
<organism evidence="10 11">
    <name type="scientific">Angustibacter luteus</name>
    <dbReference type="NCBI Taxonomy" id="658456"/>
    <lineage>
        <taxon>Bacteria</taxon>
        <taxon>Bacillati</taxon>
        <taxon>Actinomycetota</taxon>
        <taxon>Actinomycetes</taxon>
        <taxon>Kineosporiales</taxon>
        <taxon>Kineosporiaceae</taxon>
    </lineage>
</organism>
<keyword evidence="3 8" id="KW-0812">Transmembrane</keyword>
<feature type="transmembrane region" description="Helical" evidence="8">
    <location>
        <begin position="120"/>
        <end position="140"/>
    </location>
</feature>
<evidence type="ECO:0000256" key="2">
    <source>
        <dbReference type="ARBA" id="ARBA00022475"/>
    </source>
</evidence>
<reference evidence="11" key="1">
    <citation type="journal article" date="2019" name="Int. J. Syst. Evol. Microbiol.">
        <title>The Global Catalogue of Microorganisms (GCM) 10K type strain sequencing project: providing services to taxonomists for standard genome sequencing and annotation.</title>
        <authorList>
            <consortium name="The Broad Institute Genomics Platform"/>
            <consortium name="The Broad Institute Genome Sequencing Center for Infectious Disease"/>
            <person name="Wu L."/>
            <person name="Ma J."/>
        </authorList>
    </citation>
    <scope>NUCLEOTIDE SEQUENCE [LARGE SCALE GENOMIC DNA]</scope>
    <source>
        <strain evidence="11">KACC 14249</strain>
    </source>
</reference>
<keyword evidence="11" id="KW-1185">Reference proteome</keyword>
<feature type="transmembrane region" description="Helical" evidence="8">
    <location>
        <begin position="217"/>
        <end position="235"/>
    </location>
</feature>
<dbReference type="Gene3D" id="1.20.144.10">
    <property type="entry name" value="Phosphatidic acid phosphatase type 2/haloperoxidase"/>
    <property type="match status" value="1"/>
</dbReference>
<feature type="transmembrane region" description="Helical" evidence="8">
    <location>
        <begin position="186"/>
        <end position="205"/>
    </location>
</feature>
<proteinExistence type="predicted"/>
<dbReference type="Pfam" id="PF01569">
    <property type="entry name" value="PAP2"/>
    <property type="match status" value="1"/>
</dbReference>
<evidence type="ECO:0000256" key="8">
    <source>
        <dbReference type="SAM" id="Phobius"/>
    </source>
</evidence>
<dbReference type="CDD" id="cd03392">
    <property type="entry name" value="PAP2_like_2"/>
    <property type="match status" value="1"/>
</dbReference>
<evidence type="ECO:0000313" key="10">
    <source>
        <dbReference type="EMBL" id="MFC6007327.1"/>
    </source>
</evidence>
<dbReference type="SMART" id="SM00014">
    <property type="entry name" value="acidPPc"/>
    <property type="match status" value="1"/>
</dbReference>
<evidence type="ECO:0000256" key="7">
    <source>
        <dbReference type="SAM" id="MobiDB-lite"/>
    </source>
</evidence>
<gene>
    <name evidence="10" type="ORF">ACFQDO_09320</name>
</gene>
<keyword evidence="6 8" id="KW-0472">Membrane</keyword>
<feature type="region of interest" description="Disordered" evidence="7">
    <location>
        <begin position="1"/>
        <end position="23"/>
    </location>
</feature>
<dbReference type="SUPFAM" id="SSF48317">
    <property type="entry name" value="Acid phosphatase/Vanadium-dependent haloperoxidase"/>
    <property type="match status" value="1"/>
</dbReference>
<dbReference type="InterPro" id="IPR000326">
    <property type="entry name" value="PAP2/HPO"/>
</dbReference>
<keyword evidence="5 8" id="KW-1133">Transmembrane helix</keyword>
<feature type="transmembrane region" description="Helical" evidence="8">
    <location>
        <begin position="85"/>
        <end position="108"/>
    </location>
</feature>
<evidence type="ECO:0000256" key="1">
    <source>
        <dbReference type="ARBA" id="ARBA00004651"/>
    </source>
</evidence>
<evidence type="ECO:0000256" key="3">
    <source>
        <dbReference type="ARBA" id="ARBA00022692"/>
    </source>
</evidence>
<dbReference type="EMBL" id="JBHSRD010000003">
    <property type="protein sequence ID" value="MFC6007327.1"/>
    <property type="molecule type" value="Genomic_DNA"/>
</dbReference>
<evidence type="ECO:0000256" key="4">
    <source>
        <dbReference type="ARBA" id="ARBA00022801"/>
    </source>
</evidence>
<keyword evidence="2" id="KW-1003">Cell membrane</keyword>
<accession>A0ABW1JEM5</accession>
<evidence type="ECO:0000256" key="6">
    <source>
        <dbReference type="ARBA" id="ARBA00023136"/>
    </source>
</evidence>
<name>A0ABW1JEM5_9ACTN</name>
<evidence type="ECO:0000256" key="5">
    <source>
        <dbReference type="ARBA" id="ARBA00022989"/>
    </source>
</evidence>
<dbReference type="InterPro" id="IPR036938">
    <property type="entry name" value="PAP2/HPO_sf"/>
</dbReference>
<dbReference type="Proteomes" id="UP001596189">
    <property type="component" value="Unassembled WGS sequence"/>
</dbReference>
<dbReference type="RefSeq" id="WP_345716130.1">
    <property type="nucleotide sequence ID" value="NZ_BAABFP010000004.1"/>
</dbReference>
<feature type="domain" description="Phosphatidic acid phosphatase type 2/haloperoxidase" evidence="9">
    <location>
        <begin position="118"/>
        <end position="232"/>
    </location>
</feature>
<feature type="transmembrane region" description="Helical" evidence="8">
    <location>
        <begin position="33"/>
        <end position="56"/>
    </location>
</feature>
<dbReference type="PANTHER" id="PTHR14969">
    <property type="entry name" value="SPHINGOSINE-1-PHOSPHATE PHOSPHOHYDROLASE"/>
    <property type="match status" value="1"/>
</dbReference>
<evidence type="ECO:0000259" key="9">
    <source>
        <dbReference type="SMART" id="SM00014"/>
    </source>
</evidence>
<dbReference type="PANTHER" id="PTHR14969:SF62">
    <property type="entry name" value="DECAPRENYLPHOSPHORYL-5-PHOSPHORIBOSE PHOSPHATASE RV3807C-RELATED"/>
    <property type="match status" value="1"/>
</dbReference>